<feature type="compositionally biased region" description="Low complexity" evidence="1">
    <location>
        <begin position="1"/>
        <end position="23"/>
    </location>
</feature>
<dbReference type="Proteomes" id="UP000279833">
    <property type="component" value="Unassembled WGS sequence"/>
</dbReference>
<evidence type="ECO:0000313" key="2">
    <source>
        <dbReference type="EMBL" id="VDO71085.1"/>
    </source>
</evidence>
<evidence type="ECO:0000313" key="3">
    <source>
        <dbReference type="Proteomes" id="UP000279833"/>
    </source>
</evidence>
<keyword evidence="3" id="KW-1185">Reference proteome</keyword>
<dbReference type="AlphaFoldDB" id="A0A183JGX0"/>
<accession>A0A183JGX0</accession>
<reference evidence="2 3" key="2">
    <citation type="submission" date="2018-11" db="EMBL/GenBank/DDBJ databases">
        <authorList>
            <consortium name="Pathogen Informatics"/>
        </authorList>
    </citation>
    <scope>NUCLEOTIDE SEQUENCE [LARGE SCALE GENOMIC DNA]</scope>
    <source>
        <strain evidence="2">Dakar</strain>
        <strain evidence="3">Dakar, Senegal</strain>
    </source>
</reference>
<organism evidence="4">
    <name type="scientific">Schistosoma curassoni</name>
    <dbReference type="NCBI Taxonomy" id="6186"/>
    <lineage>
        <taxon>Eukaryota</taxon>
        <taxon>Metazoa</taxon>
        <taxon>Spiralia</taxon>
        <taxon>Lophotrochozoa</taxon>
        <taxon>Platyhelminthes</taxon>
        <taxon>Trematoda</taxon>
        <taxon>Digenea</taxon>
        <taxon>Strigeidida</taxon>
        <taxon>Schistosomatoidea</taxon>
        <taxon>Schistosomatidae</taxon>
        <taxon>Schistosoma</taxon>
    </lineage>
</organism>
<name>A0A183JGX0_9TREM</name>
<protein>
    <submittedName>
        <fullName evidence="4">Ovule protein</fullName>
    </submittedName>
</protein>
<gene>
    <name evidence="2" type="ORF">SCUD_LOCUS1943</name>
</gene>
<evidence type="ECO:0000313" key="4">
    <source>
        <dbReference type="WBParaSite" id="SCUD_0000194201-mRNA-1"/>
    </source>
</evidence>
<reference evidence="4" key="1">
    <citation type="submission" date="2016-06" db="UniProtKB">
        <authorList>
            <consortium name="WormBaseParasite"/>
        </authorList>
    </citation>
    <scope>IDENTIFICATION</scope>
</reference>
<sequence>HNTTTTTTTTTTTNNNNNNNNNNSRLVALKKECRVFNRKNKSFSSDFSLF</sequence>
<feature type="region of interest" description="Disordered" evidence="1">
    <location>
        <begin position="1"/>
        <end position="24"/>
    </location>
</feature>
<dbReference type="EMBL" id="UZAK01001718">
    <property type="protein sequence ID" value="VDO71085.1"/>
    <property type="molecule type" value="Genomic_DNA"/>
</dbReference>
<dbReference type="WBParaSite" id="SCUD_0000194201-mRNA-1">
    <property type="protein sequence ID" value="SCUD_0000194201-mRNA-1"/>
    <property type="gene ID" value="SCUD_0000194201"/>
</dbReference>
<evidence type="ECO:0000256" key="1">
    <source>
        <dbReference type="SAM" id="MobiDB-lite"/>
    </source>
</evidence>
<proteinExistence type="predicted"/>